<evidence type="ECO:0000256" key="3">
    <source>
        <dbReference type="ARBA" id="ARBA00022692"/>
    </source>
</evidence>
<reference evidence="9 10" key="1">
    <citation type="submission" date="2023-03" db="EMBL/GenBank/DDBJ databases">
        <title>High-quality genome of Scylla paramamosain provides insights in environmental adaptation.</title>
        <authorList>
            <person name="Zhang L."/>
        </authorList>
    </citation>
    <scope>NUCLEOTIDE SEQUENCE [LARGE SCALE GENOMIC DNA]</scope>
    <source>
        <strain evidence="9">LZ_2023a</strain>
        <tissue evidence="9">Muscle</tissue>
    </source>
</reference>
<evidence type="ECO:0000256" key="5">
    <source>
        <dbReference type="ARBA" id="ARBA00023136"/>
    </source>
</evidence>
<feature type="transmembrane region" description="Helical" evidence="8">
    <location>
        <begin position="484"/>
        <end position="504"/>
    </location>
</feature>
<dbReference type="PANTHER" id="PTHR13906:SF4">
    <property type="entry name" value="LYSOPHOSPHOLIPID ACYLTRANSFERASE 6"/>
    <property type="match status" value="1"/>
</dbReference>
<feature type="transmembrane region" description="Helical" evidence="8">
    <location>
        <begin position="336"/>
        <end position="355"/>
    </location>
</feature>
<evidence type="ECO:0000256" key="2">
    <source>
        <dbReference type="ARBA" id="ARBA00022679"/>
    </source>
</evidence>
<keyword evidence="4 8" id="KW-1133">Transmembrane helix</keyword>
<dbReference type="AlphaFoldDB" id="A0AAW0TT07"/>
<keyword evidence="2" id="KW-0808">Transferase</keyword>
<evidence type="ECO:0000256" key="7">
    <source>
        <dbReference type="SAM" id="MobiDB-lite"/>
    </source>
</evidence>
<dbReference type="PANTHER" id="PTHR13906">
    <property type="entry name" value="PORCUPINE"/>
    <property type="match status" value="1"/>
</dbReference>
<feature type="transmembrane region" description="Helical" evidence="8">
    <location>
        <begin position="516"/>
        <end position="535"/>
    </location>
</feature>
<keyword evidence="10" id="KW-1185">Reference proteome</keyword>
<comment type="caution">
    <text evidence="9">The sequence shown here is derived from an EMBL/GenBank/DDBJ whole genome shotgun (WGS) entry which is preliminary data.</text>
</comment>
<sequence length="556" mass="62728">MEGDEGWAQCWLKPCRGRVYITLLPDAFAMAPEDAVPHWEEFYLGSRRFQFVADGLGMPIDQVNFILGQLAGLVLAWVMRVYLHPSRVSTTTRHWGSFLAGVSISYFCFGRQMLLAVALVLGCYLLMLLLPVTLLHHVTLAASLTFLSAMHIQRQFYEDGMFVIDVTGPLMIMVQKATSLAYSLHDGLSGLKDHDLTPLQREMVLRKKPSVIEYFSYMLNFHSILAGPFFMFADYQDFIEGTNYAKRAMNVASTKTSLDSNRNKSVEEEVVVGKSGHMEGDGVAAHRPSTPESEPDPTRVSLYKAGLAAISAFVTVVILPRFPISYITEPAFFQHSYLYKIFFLVAVTSLTRHVYYTAWLLGDSICNMSGIGYNGKGPDGAHRWDMVSNVDVVGVESALSLRDTLEAWNSGTMKWLRFMVYERATVQKTLFTYMLSSMWHGFYPGYYITFVSGAYFTIAARYVRRSVRPRVVAAGPRAKVAYDVLTCLTTRLCLAIFTFPFILLRFWGSIAVYRDFYFLPHIMGVLVIVVLPKVLPPPARRREATETPSNQEKKAQ</sequence>
<dbReference type="InterPro" id="IPR004299">
    <property type="entry name" value="MBOAT_fam"/>
</dbReference>
<accession>A0AAW0TT07</accession>
<dbReference type="Pfam" id="PF03062">
    <property type="entry name" value="MBOAT"/>
    <property type="match status" value="1"/>
</dbReference>
<proteinExistence type="predicted"/>
<keyword evidence="5 8" id="KW-0472">Membrane</keyword>
<dbReference type="GO" id="GO:0030258">
    <property type="term" value="P:lipid modification"/>
    <property type="evidence" value="ECO:0007669"/>
    <property type="project" value="TreeGrafter"/>
</dbReference>
<dbReference type="GO" id="GO:0016746">
    <property type="term" value="F:acyltransferase activity"/>
    <property type="evidence" value="ECO:0007669"/>
    <property type="project" value="UniProtKB-KW"/>
</dbReference>
<evidence type="ECO:0000313" key="9">
    <source>
        <dbReference type="EMBL" id="KAK8390153.1"/>
    </source>
</evidence>
<feature type="transmembrane region" description="Helical" evidence="8">
    <location>
        <begin position="134"/>
        <end position="152"/>
    </location>
</feature>
<evidence type="ECO:0000256" key="6">
    <source>
        <dbReference type="ARBA" id="ARBA00023315"/>
    </source>
</evidence>
<keyword evidence="3 8" id="KW-0812">Transmembrane</keyword>
<dbReference type="EMBL" id="JARAKH010000026">
    <property type="protein sequence ID" value="KAK8390153.1"/>
    <property type="molecule type" value="Genomic_DNA"/>
</dbReference>
<evidence type="ECO:0000313" key="10">
    <source>
        <dbReference type="Proteomes" id="UP001487740"/>
    </source>
</evidence>
<keyword evidence="6" id="KW-0012">Acyltransferase</keyword>
<feature type="transmembrane region" description="Helical" evidence="8">
    <location>
        <begin position="211"/>
        <end position="233"/>
    </location>
</feature>
<comment type="subcellular location">
    <subcellularLocation>
        <location evidence="1">Membrane</location>
        <topology evidence="1">Multi-pass membrane protein</topology>
    </subcellularLocation>
</comment>
<evidence type="ECO:0000256" key="4">
    <source>
        <dbReference type="ARBA" id="ARBA00022989"/>
    </source>
</evidence>
<evidence type="ECO:0000256" key="1">
    <source>
        <dbReference type="ARBA" id="ARBA00004141"/>
    </source>
</evidence>
<dbReference type="InterPro" id="IPR049941">
    <property type="entry name" value="LPLAT_7/PORCN-like"/>
</dbReference>
<organism evidence="9 10">
    <name type="scientific">Scylla paramamosain</name>
    <name type="common">Mud crab</name>
    <dbReference type="NCBI Taxonomy" id="85552"/>
    <lineage>
        <taxon>Eukaryota</taxon>
        <taxon>Metazoa</taxon>
        <taxon>Ecdysozoa</taxon>
        <taxon>Arthropoda</taxon>
        <taxon>Crustacea</taxon>
        <taxon>Multicrustacea</taxon>
        <taxon>Malacostraca</taxon>
        <taxon>Eumalacostraca</taxon>
        <taxon>Eucarida</taxon>
        <taxon>Decapoda</taxon>
        <taxon>Pleocyemata</taxon>
        <taxon>Brachyura</taxon>
        <taxon>Eubrachyura</taxon>
        <taxon>Portunoidea</taxon>
        <taxon>Portunidae</taxon>
        <taxon>Portuninae</taxon>
        <taxon>Scylla</taxon>
    </lineage>
</organism>
<feature type="transmembrane region" description="Helical" evidence="8">
    <location>
        <begin position="65"/>
        <end position="83"/>
    </location>
</feature>
<feature type="transmembrane region" description="Helical" evidence="8">
    <location>
        <begin position="444"/>
        <end position="463"/>
    </location>
</feature>
<feature type="region of interest" description="Disordered" evidence="7">
    <location>
        <begin position="278"/>
        <end position="297"/>
    </location>
</feature>
<feature type="transmembrane region" description="Helical" evidence="8">
    <location>
        <begin position="302"/>
        <end position="324"/>
    </location>
</feature>
<dbReference type="GO" id="GO:0016020">
    <property type="term" value="C:membrane"/>
    <property type="evidence" value="ECO:0007669"/>
    <property type="project" value="UniProtKB-SubCell"/>
</dbReference>
<evidence type="ECO:0000256" key="8">
    <source>
        <dbReference type="SAM" id="Phobius"/>
    </source>
</evidence>
<feature type="transmembrane region" description="Helical" evidence="8">
    <location>
        <begin position="95"/>
        <end position="128"/>
    </location>
</feature>
<name>A0AAW0TT07_SCYPA</name>
<protein>
    <submittedName>
        <fullName evidence="9">Uncharacterized protein</fullName>
    </submittedName>
</protein>
<dbReference type="Proteomes" id="UP001487740">
    <property type="component" value="Unassembled WGS sequence"/>
</dbReference>
<gene>
    <name evidence="9" type="ORF">O3P69_013014</name>
</gene>